<dbReference type="Proteomes" id="UP000044602">
    <property type="component" value="Unassembled WGS sequence"/>
</dbReference>
<dbReference type="AlphaFoldDB" id="A0A0G4MKW8"/>
<dbReference type="EMBL" id="CVQH01023305">
    <property type="protein sequence ID" value="CRK34958.1"/>
    <property type="molecule type" value="Genomic_DNA"/>
</dbReference>
<organism evidence="1 2">
    <name type="scientific">Verticillium longisporum</name>
    <name type="common">Verticillium dahliae var. longisporum</name>
    <dbReference type="NCBI Taxonomy" id="100787"/>
    <lineage>
        <taxon>Eukaryota</taxon>
        <taxon>Fungi</taxon>
        <taxon>Dikarya</taxon>
        <taxon>Ascomycota</taxon>
        <taxon>Pezizomycotina</taxon>
        <taxon>Sordariomycetes</taxon>
        <taxon>Hypocreomycetidae</taxon>
        <taxon>Glomerellales</taxon>
        <taxon>Plectosphaerellaceae</taxon>
        <taxon>Verticillium</taxon>
    </lineage>
</organism>
<accession>A0A0G4MKW8</accession>
<proteinExistence type="predicted"/>
<sequence>MIAVLNWLKEKKDMEARPVISGKPWGKARLNHLPREVTIEVLDEDNTWVPYKDQTIDTDENLTLLSPKKDGQLTALSDSLATEQLDGAVASDPGGGWGGGAESFSPNSIMARFLMDPDDFSDLNLPRLCGLSSRFSNMTLG</sequence>
<evidence type="ECO:0000313" key="1">
    <source>
        <dbReference type="EMBL" id="CRK34958.1"/>
    </source>
</evidence>
<keyword evidence="2" id="KW-1185">Reference proteome</keyword>
<evidence type="ECO:0000313" key="2">
    <source>
        <dbReference type="Proteomes" id="UP000044602"/>
    </source>
</evidence>
<dbReference type="STRING" id="100787.A0A0G4MKW8"/>
<reference evidence="1 2" key="1">
    <citation type="submission" date="2015-05" db="EMBL/GenBank/DDBJ databases">
        <authorList>
            <person name="Wang D.B."/>
            <person name="Wang M."/>
        </authorList>
    </citation>
    <scope>NUCLEOTIDE SEQUENCE [LARGE SCALE GENOMIC DNA]</scope>
    <source>
        <strain evidence="1">VL1</strain>
    </source>
</reference>
<name>A0A0G4MKW8_VERLO</name>
<protein>
    <submittedName>
        <fullName evidence="1">Uncharacterized protein</fullName>
    </submittedName>
</protein>
<gene>
    <name evidence="1" type="ORF">BN1708_006592</name>
</gene>